<evidence type="ECO:0000259" key="4">
    <source>
        <dbReference type="PROSITE" id="PS51462"/>
    </source>
</evidence>
<dbReference type="RefSeq" id="XP_001275721.1">
    <property type="nucleotide sequence ID" value="XM_001275720.1"/>
</dbReference>
<dbReference type="InterPro" id="IPR015797">
    <property type="entry name" value="NUDIX_hydrolase-like_dom_sf"/>
</dbReference>
<dbReference type="Proteomes" id="UP000006701">
    <property type="component" value="Unassembled WGS sequence"/>
</dbReference>
<dbReference type="InterPro" id="IPR042529">
    <property type="entry name" value="IF_2B-like_C"/>
</dbReference>
<dbReference type="Pfam" id="PF01008">
    <property type="entry name" value="IF-2B"/>
    <property type="match status" value="1"/>
</dbReference>
<dbReference type="OMA" id="NTYFEWV"/>
<dbReference type="KEGG" id="act:ACLA_073300"/>
<feature type="compositionally biased region" description="Polar residues" evidence="3">
    <location>
        <begin position="1"/>
        <end position="11"/>
    </location>
</feature>
<dbReference type="InterPro" id="IPR000086">
    <property type="entry name" value="NUDIX_hydrolase_dom"/>
</dbReference>
<dbReference type="AlphaFoldDB" id="A1C7C4"/>
<dbReference type="InterPro" id="IPR000649">
    <property type="entry name" value="IF-2B-related"/>
</dbReference>
<dbReference type="OrthoDB" id="206213at2759"/>
<evidence type="ECO:0000313" key="6">
    <source>
        <dbReference type="Proteomes" id="UP000006701"/>
    </source>
</evidence>
<dbReference type="EMBL" id="DS027045">
    <property type="protein sequence ID" value="EAW14295.1"/>
    <property type="molecule type" value="Genomic_DNA"/>
</dbReference>
<dbReference type="GO" id="GO:0019509">
    <property type="term" value="P:L-methionine salvage from methylthioadenosine"/>
    <property type="evidence" value="ECO:0007669"/>
    <property type="project" value="TreeGrafter"/>
</dbReference>
<dbReference type="GO" id="GO:0046523">
    <property type="term" value="F:S-methyl-5-thioribose-1-phosphate isomerase activity"/>
    <property type="evidence" value="ECO:0007669"/>
    <property type="project" value="TreeGrafter"/>
</dbReference>
<sequence>MSMASQASTGDQRNRHHDGSNPPPSQGLEKRAVVSSLIFKFPDGESGKPQVALFRRSEKVRTYKHHLAPISGSIESTDKDPLCAAWREIYEETTLTPRDLTLWRVGKPFTFSDASVGREWTVSSFAFKLKPASEGGRGEEAITIDWEHESWEWHDPRTVVDDPAFGGVPRLHETLRRVWFKCEMNEPAARALEAGLKRLREDHESGAHELTVLALTAFRECVVQMRDGLDAHWWGLLCMAAWHLVKNGRESMGAATLNALLAVLADIDEIRAPQTPATEAASERTWDRVLSTIDFHLSRRKSSTARVTDAFTAYLTSTFLSPTTTTTTTTNDNQAQTQRPKLTILTLSASSTIRDSILTSLAALPIPTLELRILESRPLFEGASLASSIYSRFKSEVEAEVQDAATPHKSLLVELYTDASAALAAKDADILLFGADRISSSRGVSNKTGSLPAVLSARHAAPGIKVVVLSELEKVVGGDGVLEDTVEENDPREVVSAWRSEGVKAVKVLEDGMAGGPGDAGGGSSIRVRNVYFEWVPLALVDAFVSDEGVLDEGSIERKSEQLAQLAEKYFGDL</sequence>
<dbReference type="InterPro" id="IPR037171">
    <property type="entry name" value="NagB/RpiA_transferase-like"/>
</dbReference>
<dbReference type="eggNOG" id="ENOG502SIEX">
    <property type="taxonomic scope" value="Eukaryota"/>
</dbReference>
<dbReference type="SUPFAM" id="SSF55811">
    <property type="entry name" value="Nudix"/>
    <property type="match status" value="1"/>
</dbReference>
<dbReference type="Pfam" id="PF00293">
    <property type="entry name" value="NUDIX"/>
    <property type="match status" value="1"/>
</dbReference>
<proteinExistence type="inferred from homology"/>
<dbReference type="GO" id="GO:0003743">
    <property type="term" value="F:translation initiation factor activity"/>
    <property type="evidence" value="ECO:0007669"/>
    <property type="project" value="UniProtKB-KW"/>
</dbReference>
<gene>
    <name evidence="5" type="ORF">ACLA_073300</name>
</gene>
<dbReference type="CDD" id="cd18872">
    <property type="entry name" value="NUDIX_eIF-2B"/>
    <property type="match status" value="1"/>
</dbReference>
<dbReference type="PROSITE" id="PS51462">
    <property type="entry name" value="NUDIX"/>
    <property type="match status" value="1"/>
</dbReference>
<feature type="domain" description="Nudix hydrolase" evidence="4">
    <location>
        <begin position="29"/>
        <end position="176"/>
    </location>
</feature>
<dbReference type="PANTHER" id="PTHR43475:SF3">
    <property type="entry name" value="TRANSLATION INITIATION FACTOR EIF-2B SUBUNIT FAMILY PROTEIN (AFU_ORTHOLOGUE AFUA_2G14290)"/>
    <property type="match status" value="1"/>
</dbReference>
<evidence type="ECO:0000313" key="5">
    <source>
        <dbReference type="EMBL" id="EAW14295.1"/>
    </source>
</evidence>
<name>A1C7C4_ASPCL</name>
<evidence type="ECO:0000256" key="3">
    <source>
        <dbReference type="SAM" id="MobiDB-lite"/>
    </source>
</evidence>
<dbReference type="Gene3D" id="3.40.50.10470">
    <property type="entry name" value="Translation initiation factor eif-2b, domain 2"/>
    <property type="match status" value="1"/>
</dbReference>
<keyword evidence="5" id="KW-0648">Protein biosynthesis</keyword>
<accession>A1C7C4</accession>
<reference evidence="5 6" key="1">
    <citation type="journal article" date="2008" name="PLoS Genet.">
        <title>Genomic islands in the pathogenic filamentous fungus Aspergillus fumigatus.</title>
        <authorList>
            <person name="Fedorova N.D."/>
            <person name="Khaldi N."/>
            <person name="Joardar V.S."/>
            <person name="Maiti R."/>
            <person name="Amedeo P."/>
            <person name="Anderson M.J."/>
            <person name="Crabtree J."/>
            <person name="Silva J.C."/>
            <person name="Badger J.H."/>
            <person name="Albarraq A."/>
            <person name="Angiuoli S."/>
            <person name="Bussey H."/>
            <person name="Bowyer P."/>
            <person name="Cotty P.J."/>
            <person name="Dyer P.S."/>
            <person name="Egan A."/>
            <person name="Galens K."/>
            <person name="Fraser-Liggett C.M."/>
            <person name="Haas B.J."/>
            <person name="Inman J.M."/>
            <person name="Kent R."/>
            <person name="Lemieux S."/>
            <person name="Malavazi I."/>
            <person name="Orvis J."/>
            <person name="Roemer T."/>
            <person name="Ronning C.M."/>
            <person name="Sundaram J.P."/>
            <person name="Sutton G."/>
            <person name="Turner G."/>
            <person name="Venter J.C."/>
            <person name="White O.R."/>
            <person name="Whitty B.R."/>
            <person name="Youngman P."/>
            <person name="Wolfe K.H."/>
            <person name="Goldman G.H."/>
            <person name="Wortman J.R."/>
            <person name="Jiang B."/>
            <person name="Denning D.W."/>
            <person name="Nierman W.C."/>
        </authorList>
    </citation>
    <scope>NUCLEOTIDE SEQUENCE [LARGE SCALE GENOMIC DNA]</scope>
    <source>
        <strain evidence="6">ATCC 1007 / CBS 513.65 / DSM 816 / NCTC 3887 / NRRL 1</strain>
    </source>
</reference>
<evidence type="ECO:0000256" key="1">
    <source>
        <dbReference type="ARBA" id="ARBA00007251"/>
    </source>
</evidence>
<dbReference type="HOGENOM" id="CLU_021101_1_0_1"/>
<dbReference type="STRING" id="344612.A1C7C4"/>
<keyword evidence="6" id="KW-1185">Reference proteome</keyword>
<dbReference type="PANTHER" id="PTHR43475">
    <property type="entry name" value="METHYLTHIORIBOSE-1-PHOSPHATE ISOMERASE"/>
    <property type="match status" value="1"/>
</dbReference>
<comment type="similarity">
    <text evidence="1 2">Belongs to the eIF-2B alpha/beta/delta subunits family.</text>
</comment>
<feature type="region of interest" description="Disordered" evidence="3">
    <location>
        <begin position="1"/>
        <end position="29"/>
    </location>
</feature>
<dbReference type="GeneID" id="4708078"/>
<dbReference type="Gene3D" id="3.90.79.10">
    <property type="entry name" value="Nucleoside Triphosphate Pyrophosphohydrolase"/>
    <property type="match status" value="1"/>
</dbReference>
<keyword evidence="5" id="KW-0396">Initiation factor</keyword>
<dbReference type="SUPFAM" id="SSF100950">
    <property type="entry name" value="NagB/RpiA/CoA transferase-like"/>
    <property type="match status" value="1"/>
</dbReference>
<dbReference type="VEuPathDB" id="FungiDB:ACLA_073300"/>
<organism evidence="5 6">
    <name type="scientific">Aspergillus clavatus (strain ATCC 1007 / CBS 513.65 / DSM 816 / NCTC 3887 / NRRL 1 / QM 1276 / 107)</name>
    <dbReference type="NCBI Taxonomy" id="344612"/>
    <lineage>
        <taxon>Eukaryota</taxon>
        <taxon>Fungi</taxon>
        <taxon>Dikarya</taxon>
        <taxon>Ascomycota</taxon>
        <taxon>Pezizomycotina</taxon>
        <taxon>Eurotiomycetes</taxon>
        <taxon>Eurotiomycetidae</taxon>
        <taxon>Eurotiales</taxon>
        <taxon>Aspergillaceae</taxon>
        <taxon>Aspergillus</taxon>
        <taxon>Aspergillus subgen. Fumigati</taxon>
    </lineage>
</organism>
<protein>
    <submittedName>
        <fullName evidence="5">Translation initiation factor eIF-2B subunit family protein</fullName>
    </submittedName>
</protein>
<evidence type="ECO:0000256" key="2">
    <source>
        <dbReference type="RuleBase" id="RU003814"/>
    </source>
</evidence>